<name>A0ABR1D5R9_NECAM</name>
<accession>A0ABR1D5R9</accession>
<evidence type="ECO:0000256" key="1">
    <source>
        <dbReference type="SAM" id="MobiDB-lite"/>
    </source>
</evidence>
<dbReference type="EMBL" id="JAVFWL010000003">
    <property type="protein sequence ID" value="KAK6745867.1"/>
    <property type="molecule type" value="Genomic_DNA"/>
</dbReference>
<feature type="region of interest" description="Disordered" evidence="1">
    <location>
        <begin position="1"/>
        <end position="54"/>
    </location>
</feature>
<feature type="compositionally biased region" description="Basic and acidic residues" evidence="1">
    <location>
        <begin position="41"/>
        <end position="54"/>
    </location>
</feature>
<protein>
    <submittedName>
        <fullName evidence="2">Uncharacterized protein</fullName>
    </submittedName>
</protein>
<sequence length="71" mass="7993">MLNALEETADEMEYGVRYTDGPAPAESSAGYVSRTSSPSFTKHENILDDNGKEPKRVEEMLRPAHPRHVIY</sequence>
<gene>
    <name evidence="2" type="primary">Necator_chrIII.g12921</name>
    <name evidence="2" type="ORF">RB195_012154</name>
</gene>
<reference evidence="2 3" key="1">
    <citation type="submission" date="2023-08" db="EMBL/GenBank/DDBJ databases">
        <title>A Necator americanus chromosomal reference genome.</title>
        <authorList>
            <person name="Ilik V."/>
            <person name="Petrzelkova K.J."/>
            <person name="Pardy F."/>
            <person name="Fuh T."/>
            <person name="Niatou-Singa F.S."/>
            <person name="Gouil Q."/>
            <person name="Baker L."/>
            <person name="Ritchie M.E."/>
            <person name="Jex A.R."/>
            <person name="Gazzola D."/>
            <person name="Li H."/>
            <person name="Toshio Fujiwara R."/>
            <person name="Zhan B."/>
            <person name="Aroian R.V."/>
            <person name="Pafco B."/>
            <person name="Schwarz E.M."/>
        </authorList>
    </citation>
    <scope>NUCLEOTIDE SEQUENCE [LARGE SCALE GENOMIC DNA]</scope>
    <source>
        <strain evidence="2 3">Aroian</strain>
        <tissue evidence="2">Whole animal</tissue>
    </source>
</reference>
<evidence type="ECO:0000313" key="2">
    <source>
        <dbReference type="EMBL" id="KAK6745867.1"/>
    </source>
</evidence>
<proteinExistence type="predicted"/>
<comment type="caution">
    <text evidence="2">The sequence shown here is derived from an EMBL/GenBank/DDBJ whole genome shotgun (WGS) entry which is preliminary data.</text>
</comment>
<keyword evidence="3" id="KW-1185">Reference proteome</keyword>
<evidence type="ECO:0000313" key="3">
    <source>
        <dbReference type="Proteomes" id="UP001303046"/>
    </source>
</evidence>
<dbReference type="Proteomes" id="UP001303046">
    <property type="component" value="Unassembled WGS sequence"/>
</dbReference>
<organism evidence="2 3">
    <name type="scientific">Necator americanus</name>
    <name type="common">Human hookworm</name>
    <dbReference type="NCBI Taxonomy" id="51031"/>
    <lineage>
        <taxon>Eukaryota</taxon>
        <taxon>Metazoa</taxon>
        <taxon>Ecdysozoa</taxon>
        <taxon>Nematoda</taxon>
        <taxon>Chromadorea</taxon>
        <taxon>Rhabditida</taxon>
        <taxon>Rhabditina</taxon>
        <taxon>Rhabditomorpha</taxon>
        <taxon>Strongyloidea</taxon>
        <taxon>Ancylostomatidae</taxon>
        <taxon>Bunostominae</taxon>
        <taxon>Necator</taxon>
    </lineage>
</organism>